<dbReference type="AlphaFoldDB" id="D1AI75"/>
<dbReference type="STRING" id="526218.Sterm_1600"/>
<sequence length="186" mass="20955">MAISLTKGQKTNLTKENPNLKKIIASLGWDDESIDFDLDISAFLLNAEEKVTQDVDFIFYNNMESETKAVIHTGSSRTEEGHNETIMVDFSKIPSDIEKIPIIVTIHEAGERQQNFGQISTAFIRIINEDDNEEILRYDLAEDFSIETAIIIAELYKSSGEWKFRAVGSGFRDGLNALCRNFGVNV</sequence>
<protein>
    <submittedName>
        <fullName evidence="3">Stress protein</fullName>
    </submittedName>
</protein>
<accession>D1AI75</accession>
<feature type="domain" description="TerD" evidence="2">
    <location>
        <begin position="1"/>
        <end position="182"/>
    </location>
</feature>
<dbReference type="CDD" id="cd06974">
    <property type="entry name" value="TerD_like"/>
    <property type="match status" value="1"/>
</dbReference>
<dbReference type="InterPro" id="IPR051324">
    <property type="entry name" value="Stress/Tellurium_Resist"/>
</dbReference>
<proteinExistence type="inferred from homology"/>
<dbReference type="Gene3D" id="2.60.60.30">
    <property type="entry name" value="sav2460 like domains"/>
    <property type="match status" value="1"/>
</dbReference>
<name>D1AI75_SEBTE</name>
<reference evidence="4" key="1">
    <citation type="submission" date="2009-09" db="EMBL/GenBank/DDBJ databases">
        <title>The complete chromosome of Sebaldella termitidis ATCC 33386.</title>
        <authorList>
            <consortium name="US DOE Joint Genome Institute (JGI-PGF)"/>
            <person name="Lucas S."/>
            <person name="Copeland A."/>
            <person name="Lapidus A."/>
            <person name="Glavina del Rio T."/>
            <person name="Dalin E."/>
            <person name="Tice H."/>
            <person name="Bruce D."/>
            <person name="Goodwin L."/>
            <person name="Pitluck S."/>
            <person name="Kyrpides N."/>
            <person name="Mavromatis K."/>
            <person name="Ivanova N."/>
            <person name="Mikhailova N."/>
            <person name="Sims D."/>
            <person name="Meincke L."/>
            <person name="Brettin T."/>
            <person name="Detter J.C."/>
            <person name="Han C."/>
            <person name="Larimer F."/>
            <person name="Land M."/>
            <person name="Hauser L."/>
            <person name="Markowitz V."/>
            <person name="Cheng J.F."/>
            <person name="Hugenholtz P."/>
            <person name="Woyke T."/>
            <person name="Wu D."/>
            <person name="Eisen J.A."/>
        </authorList>
    </citation>
    <scope>NUCLEOTIDE SEQUENCE [LARGE SCALE GENOMIC DNA]</scope>
    <source>
        <strain evidence="4">ATCC 33386 / NCTC 11300</strain>
    </source>
</reference>
<dbReference type="Proteomes" id="UP000000845">
    <property type="component" value="Chromosome"/>
</dbReference>
<organism evidence="3 4">
    <name type="scientific">Sebaldella termitidis (strain ATCC 33386 / NCTC 11300)</name>
    <dbReference type="NCBI Taxonomy" id="526218"/>
    <lineage>
        <taxon>Bacteria</taxon>
        <taxon>Fusobacteriati</taxon>
        <taxon>Fusobacteriota</taxon>
        <taxon>Fusobacteriia</taxon>
        <taxon>Fusobacteriales</taxon>
        <taxon>Leptotrichiaceae</taxon>
        <taxon>Sebaldella</taxon>
    </lineage>
</organism>
<dbReference type="Pfam" id="PF02342">
    <property type="entry name" value="TerD"/>
    <property type="match status" value="1"/>
</dbReference>
<evidence type="ECO:0000313" key="4">
    <source>
        <dbReference type="Proteomes" id="UP000000845"/>
    </source>
</evidence>
<evidence type="ECO:0000259" key="2">
    <source>
        <dbReference type="Pfam" id="PF02342"/>
    </source>
</evidence>
<dbReference type="RefSeq" id="WP_012861055.1">
    <property type="nucleotide sequence ID" value="NC_013517.1"/>
</dbReference>
<dbReference type="EMBL" id="CP001739">
    <property type="protein sequence ID" value="ACZ08459.1"/>
    <property type="molecule type" value="Genomic_DNA"/>
</dbReference>
<gene>
    <name evidence="3" type="ordered locus">Sterm_1600</name>
</gene>
<dbReference type="eggNOG" id="COG2310">
    <property type="taxonomic scope" value="Bacteria"/>
</dbReference>
<evidence type="ECO:0000256" key="1">
    <source>
        <dbReference type="ARBA" id="ARBA00008775"/>
    </source>
</evidence>
<dbReference type="HOGENOM" id="CLU_055120_2_0_0"/>
<keyword evidence="4" id="KW-1185">Reference proteome</keyword>
<dbReference type="PANTHER" id="PTHR32097">
    <property type="entry name" value="CAMP-BINDING PROTEIN 1-RELATED"/>
    <property type="match status" value="1"/>
</dbReference>
<dbReference type="KEGG" id="str:Sterm_1600"/>
<reference evidence="3 4" key="2">
    <citation type="journal article" date="2010" name="Stand. Genomic Sci.">
        <title>Complete genome sequence of Sebaldella termitidis type strain (NCTC 11300).</title>
        <authorList>
            <person name="Harmon-Smith M."/>
            <person name="Celia L."/>
            <person name="Chertkov O."/>
            <person name="Lapidus A."/>
            <person name="Copeland A."/>
            <person name="Glavina Del Rio T."/>
            <person name="Nolan M."/>
            <person name="Lucas S."/>
            <person name="Tice H."/>
            <person name="Cheng J.F."/>
            <person name="Han C."/>
            <person name="Detter J.C."/>
            <person name="Bruce D."/>
            <person name="Goodwin L."/>
            <person name="Pitluck S."/>
            <person name="Pati A."/>
            <person name="Liolios K."/>
            <person name="Ivanova N."/>
            <person name="Mavromatis K."/>
            <person name="Mikhailova N."/>
            <person name="Chen A."/>
            <person name="Palaniappan K."/>
            <person name="Land M."/>
            <person name="Hauser L."/>
            <person name="Chang Y.J."/>
            <person name="Jeffries C.D."/>
            <person name="Brettin T."/>
            <person name="Goker M."/>
            <person name="Beck B."/>
            <person name="Bristow J."/>
            <person name="Eisen J.A."/>
            <person name="Markowitz V."/>
            <person name="Hugenholtz P."/>
            <person name="Kyrpides N.C."/>
            <person name="Klenk H.P."/>
            <person name="Chen F."/>
        </authorList>
    </citation>
    <scope>NUCLEOTIDE SEQUENCE [LARGE SCALE GENOMIC DNA]</scope>
    <source>
        <strain evidence="4">ATCC 33386 / NCTC 11300</strain>
    </source>
</reference>
<dbReference type="PANTHER" id="PTHR32097:SF4">
    <property type="entry name" value="GENERAL STRESS PROTEIN 16U"/>
    <property type="match status" value="1"/>
</dbReference>
<evidence type="ECO:0000313" key="3">
    <source>
        <dbReference type="EMBL" id="ACZ08459.1"/>
    </source>
</evidence>
<comment type="similarity">
    <text evidence="1">Belongs to the CAPAB/TerDEXZ family.</text>
</comment>
<dbReference type="InterPro" id="IPR003325">
    <property type="entry name" value="TerD"/>
</dbReference>